<comment type="caution">
    <text evidence="12">The sequence shown here is derived from an EMBL/GenBank/DDBJ whole genome shotgun (WGS) entry which is preliminary data.</text>
</comment>
<keyword evidence="10" id="KW-0963">Cytoplasm</keyword>
<feature type="domain" description="Glutamine amidotransferase" evidence="11">
    <location>
        <begin position="6"/>
        <end position="208"/>
    </location>
</feature>
<dbReference type="EC" id="3.5.1.2" evidence="10"/>
<dbReference type="SUPFAM" id="SSF52317">
    <property type="entry name" value="Class I glutamine amidotransferase-like"/>
    <property type="match status" value="1"/>
</dbReference>
<name>A0ABT7IN21_9BURK</name>
<evidence type="ECO:0000256" key="6">
    <source>
        <dbReference type="ARBA" id="ARBA00023102"/>
    </source>
</evidence>
<protein>
    <recommendedName>
        <fullName evidence="10">Imidazole glycerol phosphate synthase subunit HisH</fullName>
        <ecNumber evidence="10">4.3.2.10</ecNumber>
    </recommendedName>
    <alternativeName>
        <fullName evidence="10">IGP synthase glutaminase subunit</fullName>
        <ecNumber evidence="10">3.5.1.2</ecNumber>
    </alternativeName>
    <alternativeName>
        <fullName evidence="10">IGP synthase subunit HisH</fullName>
    </alternativeName>
    <alternativeName>
        <fullName evidence="10">ImGP synthase subunit HisH</fullName>
        <shortName evidence="10">IGPS subunit HisH</shortName>
    </alternativeName>
</protein>
<dbReference type="CDD" id="cd01748">
    <property type="entry name" value="GATase1_IGP_Synthase"/>
    <property type="match status" value="1"/>
</dbReference>
<comment type="catalytic activity">
    <reaction evidence="8 10">
        <text>5-[(5-phospho-1-deoxy-D-ribulos-1-ylimino)methylamino]-1-(5-phospho-beta-D-ribosyl)imidazole-4-carboxamide + L-glutamine = D-erythro-1-(imidazol-4-yl)glycerol 3-phosphate + 5-amino-1-(5-phospho-beta-D-ribosyl)imidazole-4-carboxamide + L-glutamate + H(+)</text>
        <dbReference type="Rhea" id="RHEA:24793"/>
        <dbReference type="ChEBI" id="CHEBI:15378"/>
        <dbReference type="ChEBI" id="CHEBI:29985"/>
        <dbReference type="ChEBI" id="CHEBI:58278"/>
        <dbReference type="ChEBI" id="CHEBI:58359"/>
        <dbReference type="ChEBI" id="CHEBI:58475"/>
        <dbReference type="ChEBI" id="CHEBI:58525"/>
        <dbReference type="EC" id="4.3.2.10"/>
    </reaction>
</comment>
<keyword evidence="7 10" id="KW-0456">Lyase</keyword>
<keyword evidence="13" id="KW-1185">Reference proteome</keyword>
<dbReference type="InterPro" id="IPR017926">
    <property type="entry name" value="GATASE"/>
</dbReference>
<gene>
    <name evidence="10 12" type="primary">hisH</name>
    <name evidence="12" type="ORF">MUN46_001945</name>
</gene>
<reference evidence="12" key="1">
    <citation type="submission" date="2023-03" db="EMBL/GenBank/DDBJ databases">
        <title>Mesosutterella sp. nov. isolated from porcine feces.</title>
        <authorList>
            <person name="Yu S."/>
        </authorList>
    </citation>
    <scope>NUCLEOTIDE SEQUENCE</scope>
    <source>
        <strain evidence="12">AGMB02718</strain>
    </source>
</reference>
<organism evidence="12 13">
    <name type="scientific">Mesosutterella faecium</name>
    <dbReference type="NCBI Taxonomy" id="2925194"/>
    <lineage>
        <taxon>Bacteria</taxon>
        <taxon>Pseudomonadati</taxon>
        <taxon>Pseudomonadota</taxon>
        <taxon>Betaproteobacteria</taxon>
        <taxon>Burkholderiales</taxon>
        <taxon>Sutterellaceae</taxon>
        <taxon>Mesosutterella</taxon>
    </lineage>
</organism>
<dbReference type="Gene3D" id="3.40.50.880">
    <property type="match status" value="1"/>
</dbReference>
<dbReference type="PANTHER" id="PTHR42701">
    <property type="entry name" value="IMIDAZOLE GLYCEROL PHOSPHATE SYNTHASE SUBUNIT HISH"/>
    <property type="match status" value="1"/>
</dbReference>
<dbReference type="RefSeq" id="WP_243376012.1">
    <property type="nucleotide sequence ID" value="NZ_JAKZJU020000001.1"/>
</dbReference>
<evidence type="ECO:0000256" key="10">
    <source>
        <dbReference type="HAMAP-Rule" id="MF_00278"/>
    </source>
</evidence>
<dbReference type="Proteomes" id="UP001165481">
    <property type="component" value="Unassembled WGS sequence"/>
</dbReference>
<dbReference type="HAMAP" id="MF_00278">
    <property type="entry name" value="HisH"/>
    <property type="match status" value="1"/>
</dbReference>
<evidence type="ECO:0000256" key="9">
    <source>
        <dbReference type="ARBA" id="ARBA00049534"/>
    </source>
</evidence>
<feature type="active site" description="Nucleophile" evidence="10">
    <location>
        <position position="83"/>
    </location>
</feature>
<dbReference type="EC" id="4.3.2.10" evidence="10"/>
<sequence length="213" mass="23315">MRKIIVVDYGSGNLRSVSKALEAVAQSGDEVKVSSDPKEVESADRIVLPGQGAMGDCMRHLKASGLEDAVRSALASKPVFAVCIGMQMLFRESEEDHAQGLGILPGRVIRFPASAMRLSTGERLKVPEMGWNRVYQAAAHPLWAGIEDGAWFYLVHSYFVSPEDIRLIAGMTVYGLPYASAVARDNVFATQFHPEKSAGNGLRLYSNFLQWNP</sequence>
<comment type="function">
    <text evidence="10">IGPS catalyzes the conversion of PRFAR and glutamine to IGP, AICAR and glutamate. The HisH subunit catalyzes the hydrolysis of glutamine to glutamate and ammonia as part of the synthesis of IGP and AICAR. The resulting ammonia molecule is channeled to the active site of HisF.</text>
</comment>
<dbReference type="PROSITE" id="PS51273">
    <property type="entry name" value="GATASE_TYPE_1"/>
    <property type="match status" value="1"/>
</dbReference>
<dbReference type="InterPro" id="IPR010139">
    <property type="entry name" value="Imidazole-glycPsynth_HisH"/>
</dbReference>
<dbReference type="PANTHER" id="PTHR42701:SF1">
    <property type="entry name" value="IMIDAZOLE GLYCEROL PHOSPHATE SYNTHASE SUBUNIT HISH"/>
    <property type="match status" value="1"/>
</dbReference>
<dbReference type="NCBIfam" id="TIGR01855">
    <property type="entry name" value="IMP_synth_hisH"/>
    <property type="match status" value="1"/>
</dbReference>
<evidence type="ECO:0000256" key="8">
    <source>
        <dbReference type="ARBA" id="ARBA00047838"/>
    </source>
</evidence>
<evidence type="ECO:0000313" key="12">
    <source>
        <dbReference type="EMBL" id="MDL2058712.1"/>
    </source>
</evidence>
<proteinExistence type="inferred from homology"/>
<comment type="pathway">
    <text evidence="1 10">Amino-acid biosynthesis; L-histidine biosynthesis; L-histidine from 5-phospho-alpha-D-ribose 1-diphosphate: step 5/9.</text>
</comment>
<evidence type="ECO:0000313" key="13">
    <source>
        <dbReference type="Proteomes" id="UP001165481"/>
    </source>
</evidence>
<evidence type="ECO:0000256" key="1">
    <source>
        <dbReference type="ARBA" id="ARBA00005091"/>
    </source>
</evidence>
<comment type="subcellular location">
    <subcellularLocation>
        <location evidence="10">Cytoplasm</location>
    </subcellularLocation>
</comment>
<evidence type="ECO:0000256" key="3">
    <source>
        <dbReference type="ARBA" id="ARBA00022605"/>
    </source>
</evidence>
<evidence type="ECO:0000259" key="11">
    <source>
        <dbReference type="Pfam" id="PF00117"/>
    </source>
</evidence>
<dbReference type="Pfam" id="PF00117">
    <property type="entry name" value="GATase"/>
    <property type="match status" value="1"/>
</dbReference>
<feature type="active site" evidence="10">
    <location>
        <position position="195"/>
    </location>
</feature>
<evidence type="ECO:0000256" key="2">
    <source>
        <dbReference type="ARBA" id="ARBA00011152"/>
    </source>
</evidence>
<keyword evidence="4 10" id="KW-0378">Hydrolase</keyword>
<evidence type="ECO:0000256" key="4">
    <source>
        <dbReference type="ARBA" id="ARBA00022801"/>
    </source>
</evidence>
<accession>A0ABT7IN21</accession>
<comment type="catalytic activity">
    <reaction evidence="9 10">
        <text>L-glutamine + H2O = L-glutamate + NH4(+)</text>
        <dbReference type="Rhea" id="RHEA:15889"/>
        <dbReference type="ChEBI" id="CHEBI:15377"/>
        <dbReference type="ChEBI" id="CHEBI:28938"/>
        <dbReference type="ChEBI" id="CHEBI:29985"/>
        <dbReference type="ChEBI" id="CHEBI:58359"/>
        <dbReference type="EC" id="3.5.1.2"/>
    </reaction>
</comment>
<dbReference type="InterPro" id="IPR029062">
    <property type="entry name" value="Class_I_gatase-like"/>
</dbReference>
<evidence type="ECO:0000256" key="5">
    <source>
        <dbReference type="ARBA" id="ARBA00022962"/>
    </source>
</evidence>
<dbReference type="EMBL" id="JAKZJU020000001">
    <property type="protein sequence ID" value="MDL2058712.1"/>
    <property type="molecule type" value="Genomic_DNA"/>
</dbReference>
<comment type="subunit">
    <text evidence="2 10">Heterodimer of HisH and HisF.</text>
</comment>
<dbReference type="GO" id="GO:0016829">
    <property type="term" value="F:lyase activity"/>
    <property type="evidence" value="ECO:0007669"/>
    <property type="project" value="UniProtKB-KW"/>
</dbReference>
<keyword evidence="5 10" id="KW-0315">Glutamine amidotransferase</keyword>
<dbReference type="PIRSF" id="PIRSF000495">
    <property type="entry name" value="Amidotransf_hisH"/>
    <property type="match status" value="1"/>
</dbReference>
<evidence type="ECO:0000256" key="7">
    <source>
        <dbReference type="ARBA" id="ARBA00023239"/>
    </source>
</evidence>
<keyword evidence="6 10" id="KW-0368">Histidine biosynthesis</keyword>
<keyword evidence="3 10" id="KW-0028">Amino-acid biosynthesis</keyword>
<feature type="active site" evidence="10">
    <location>
        <position position="193"/>
    </location>
</feature>